<dbReference type="OrthoDB" id="5427010at2759"/>
<dbReference type="Proteomes" id="UP000277580">
    <property type="component" value="Unassembled WGS sequence"/>
</dbReference>
<proteinExistence type="predicted"/>
<organism evidence="2 3">
    <name type="scientific">Morchella conica CCBAS932</name>
    <dbReference type="NCBI Taxonomy" id="1392247"/>
    <lineage>
        <taxon>Eukaryota</taxon>
        <taxon>Fungi</taxon>
        <taxon>Dikarya</taxon>
        <taxon>Ascomycota</taxon>
        <taxon>Pezizomycotina</taxon>
        <taxon>Pezizomycetes</taxon>
        <taxon>Pezizales</taxon>
        <taxon>Morchellaceae</taxon>
        <taxon>Morchella</taxon>
    </lineage>
</organism>
<protein>
    <recommendedName>
        <fullName evidence="1">Nuclease-associated modular DNA-binding 1 domain-containing protein</fullName>
    </recommendedName>
</protein>
<feature type="domain" description="Nuclease-associated modular DNA-binding 1" evidence="1">
    <location>
        <begin position="55"/>
        <end position="89"/>
    </location>
</feature>
<evidence type="ECO:0000313" key="2">
    <source>
        <dbReference type="EMBL" id="RPB06267.1"/>
    </source>
</evidence>
<name>A0A3N4K6T0_9PEZI</name>
<dbReference type="InterPro" id="IPR010896">
    <property type="entry name" value="NUMOD1"/>
</dbReference>
<feature type="non-terminal residue" evidence="2">
    <location>
        <position position="93"/>
    </location>
</feature>
<dbReference type="SUPFAM" id="SSF64496">
    <property type="entry name" value="DNA-binding domain of intron-encoded endonucleases"/>
    <property type="match status" value="1"/>
</dbReference>
<evidence type="ECO:0000313" key="3">
    <source>
        <dbReference type="Proteomes" id="UP000277580"/>
    </source>
</evidence>
<dbReference type="AlphaFoldDB" id="A0A3N4K6T0"/>
<reference evidence="2 3" key="1">
    <citation type="journal article" date="2018" name="Nat. Ecol. Evol.">
        <title>Pezizomycetes genomes reveal the molecular basis of ectomycorrhizal truffle lifestyle.</title>
        <authorList>
            <person name="Murat C."/>
            <person name="Payen T."/>
            <person name="Noel B."/>
            <person name="Kuo A."/>
            <person name="Morin E."/>
            <person name="Chen J."/>
            <person name="Kohler A."/>
            <person name="Krizsan K."/>
            <person name="Balestrini R."/>
            <person name="Da Silva C."/>
            <person name="Montanini B."/>
            <person name="Hainaut M."/>
            <person name="Levati E."/>
            <person name="Barry K.W."/>
            <person name="Belfiori B."/>
            <person name="Cichocki N."/>
            <person name="Clum A."/>
            <person name="Dockter R.B."/>
            <person name="Fauchery L."/>
            <person name="Guy J."/>
            <person name="Iotti M."/>
            <person name="Le Tacon F."/>
            <person name="Lindquist E.A."/>
            <person name="Lipzen A."/>
            <person name="Malagnac F."/>
            <person name="Mello A."/>
            <person name="Molinier V."/>
            <person name="Miyauchi S."/>
            <person name="Poulain J."/>
            <person name="Riccioni C."/>
            <person name="Rubini A."/>
            <person name="Sitrit Y."/>
            <person name="Splivallo R."/>
            <person name="Traeger S."/>
            <person name="Wang M."/>
            <person name="Zifcakova L."/>
            <person name="Wipf D."/>
            <person name="Zambonelli A."/>
            <person name="Paolocci F."/>
            <person name="Nowrousian M."/>
            <person name="Ottonello S."/>
            <person name="Baldrian P."/>
            <person name="Spatafora J.W."/>
            <person name="Henrissat B."/>
            <person name="Nagy L.G."/>
            <person name="Aury J.M."/>
            <person name="Wincker P."/>
            <person name="Grigoriev I.V."/>
            <person name="Bonfante P."/>
            <person name="Martin F.M."/>
        </authorList>
    </citation>
    <scope>NUCLEOTIDE SEQUENCE [LARGE SCALE GENOMIC DNA]</scope>
    <source>
        <strain evidence="2 3">CCBAS932</strain>
    </source>
</reference>
<evidence type="ECO:0000259" key="1">
    <source>
        <dbReference type="Pfam" id="PF07453"/>
    </source>
</evidence>
<feature type="non-terminal residue" evidence="2">
    <location>
        <position position="1"/>
    </location>
</feature>
<sequence length="93" mass="10221">QLLKPEYNILKNAYSLLGYKHSAESRAKMSAHAENRSEETHLGAKMSLSLPPAEKIKVTDVTTNISTSYDSMGAAARALNISISCISRYFSLQ</sequence>
<dbReference type="Pfam" id="PF07453">
    <property type="entry name" value="NUMOD1"/>
    <property type="match status" value="1"/>
</dbReference>
<dbReference type="InParanoid" id="A0A3N4K6T0"/>
<dbReference type="EMBL" id="ML119591">
    <property type="protein sequence ID" value="RPB06267.1"/>
    <property type="molecule type" value="Genomic_DNA"/>
</dbReference>
<accession>A0A3N4K6T0</accession>
<gene>
    <name evidence="2" type="ORF">P167DRAFT_467729</name>
</gene>
<keyword evidence="3" id="KW-1185">Reference proteome</keyword>